<proteinExistence type="predicted"/>
<organism evidence="1 2">
    <name type="scientific">Basidiobolus ranarum</name>
    <dbReference type="NCBI Taxonomy" id="34480"/>
    <lineage>
        <taxon>Eukaryota</taxon>
        <taxon>Fungi</taxon>
        <taxon>Fungi incertae sedis</taxon>
        <taxon>Zoopagomycota</taxon>
        <taxon>Entomophthoromycotina</taxon>
        <taxon>Basidiobolomycetes</taxon>
        <taxon>Basidiobolales</taxon>
        <taxon>Basidiobolaceae</taxon>
        <taxon>Basidiobolus</taxon>
    </lineage>
</organism>
<dbReference type="EMBL" id="JASJQH010012864">
    <property type="protein sequence ID" value="KAK9659832.1"/>
    <property type="molecule type" value="Genomic_DNA"/>
</dbReference>
<comment type="caution">
    <text evidence="1">The sequence shown here is derived from an EMBL/GenBank/DDBJ whole genome shotgun (WGS) entry which is preliminary data.</text>
</comment>
<accession>A0ABR2VJ02</accession>
<name>A0ABR2VJ02_9FUNG</name>
<evidence type="ECO:0000313" key="1">
    <source>
        <dbReference type="EMBL" id="KAK9659832.1"/>
    </source>
</evidence>
<reference evidence="1 2" key="1">
    <citation type="submission" date="2023-04" db="EMBL/GenBank/DDBJ databases">
        <title>Genome of Basidiobolus ranarum AG-B5.</title>
        <authorList>
            <person name="Stajich J.E."/>
            <person name="Carter-House D."/>
            <person name="Gryganskyi A."/>
        </authorList>
    </citation>
    <scope>NUCLEOTIDE SEQUENCE [LARGE SCALE GENOMIC DNA]</scope>
    <source>
        <strain evidence="1 2">AG-B5</strain>
    </source>
</reference>
<dbReference type="Proteomes" id="UP001479436">
    <property type="component" value="Unassembled WGS sequence"/>
</dbReference>
<gene>
    <name evidence="1" type="ORF">K7432_018432</name>
</gene>
<keyword evidence="2" id="KW-1185">Reference proteome</keyword>
<evidence type="ECO:0000313" key="2">
    <source>
        <dbReference type="Proteomes" id="UP001479436"/>
    </source>
</evidence>
<sequence length="65" mass="7294">MKVLGAFPADMCQVDRAWLVEKFSKSSTSSDSDTEVESKIDRSEVIMKEPGAYYINSAKFVEIEV</sequence>
<protein>
    <submittedName>
        <fullName evidence="1">Uncharacterized protein</fullName>
    </submittedName>
</protein>